<dbReference type="PANTHER" id="PTHR47331">
    <property type="entry name" value="PHD-TYPE DOMAIN-CONTAINING PROTEIN"/>
    <property type="match status" value="1"/>
</dbReference>
<dbReference type="Gene3D" id="3.30.420.10">
    <property type="entry name" value="Ribonuclease H-like superfamily/Ribonuclease H"/>
    <property type="match status" value="1"/>
</dbReference>
<dbReference type="SUPFAM" id="SSF56672">
    <property type="entry name" value="DNA/RNA polymerases"/>
    <property type="match status" value="1"/>
</dbReference>
<evidence type="ECO:0000313" key="2">
    <source>
        <dbReference type="EMBL" id="CAK1594476.1"/>
    </source>
</evidence>
<dbReference type="InterPro" id="IPR040676">
    <property type="entry name" value="DUF5641"/>
</dbReference>
<dbReference type="Pfam" id="PF05380">
    <property type="entry name" value="Peptidase_A17"/>
    <property type="match status" value="1"/>
</dbReference>
<dbReference type="PANTHER" id="PTHR47331:SF4">
    <property type="entry name" value="PEPTIDASE S1 DOMAIN-CONTAINING PROTEIN"/>
    <property type="match status" value="1"/>
</dbReference>
<dbReference type="GO" id="GO:0015074">
    <property type="term" value="P:DNA integration"/>
    <property type="evidence" value="ECO:0007669"/>
    <property type="project" value="InterPro"/>
</dbReference>
<keyword evidence="3" id="KW-1185">Reference proteome</keyword>
<dbReference type="Proteomes" id="UP001314205">
    <property type="component" value="Unassembled WGS sequence"/>
</dbReference>
<dbReference type="Gene3D" id="3.30.70.270">
    <property type="match status" value="1"/>
</dbReference>
<gene>
    <name evidence="2" type="ORF">PARMNEM_LOCUS14095</name>
</gene>
<dbReference type="GO" id="GO:0003676">
    <property type="term" value="F:nucleic acid binding"/>
    <property type="evidence" value="ECO:0007669"/>
    <property type="project" value="InterPro"/>
</dbReference>
<dbReference type="GO" id="GO:0042575">
    <property type="term" value="C:DNA polymerase complex"/>
    <property type="evidence" value="ECO:0007669"/>
    <property type="project" value="UniProtKB-ARBA"/>
</dbReference>
<feature type="domain" description="Integrase catalytic" evidence="1">
    <location>
        <begin position="715"/>
        <end position="902"/>
    </location>
</feature>
<dbReference type="Gene3D" id="3.10.10.10">
    <property type="entry name" value="HIV Type 1 Reverse Transcriptase, subunit A, domain 1"/>
    <property type="match status" value="1"/>
</dbReference>
<reference evidence="2 3" key="1">
    <citation type="submission" date="2023-11" db="EMBL/GenBank/DDBJ databases">
        <authorList>
            <person name="Hedman E."/>
            <person name="Englund M."/>
            <person name="Stromberg M."/>
            <person name="Nyberg Akerstrom W."/>
            <person name="Nylinder S."/>
            <person name="Jareborg N."/>
            <person name="Kallberg Y."/>
            <person name="Kronander E."/>
        </authorList>
    </citation>
    <scope>NUCLEOTIDE SEQUENCE [LARGE SCALE GENOMIC DNA]</scope>
</reference>
<dbReference type="AlphaFoldDB" id="A0AAV1LG42"/>
<protein>
    <recommendedName>
        <fullName evidence="1">Integrase catalytic domain-containing protein</fullName>
    </recommendedName>
</protein>
<dbReference type="EMBL" id="CAVLGL010000090">
    <property type="protein sequence ID" value="CAK1594476.1"/>
    <property type="molecule type" value="Genomic_DNA"/>
</dbReference>
<dbReference type="PROSITE" id="PS50994">
    <property type="entry name" value="INTEGRASE"/>
    <property type="match status" value="1"/>
</dbReference>
<dbReference type="Pfam" id="PF18701">
    <property type="entry name" value="DUF5641"/>
    <property type="match status" value="1"/>
</dbReference>
<dbReference type="InterPro" id="IPR043128">
    <property type="entry name" value="Rev_trsase/Diguanyl_cyclase"/>
</dbReference>
<proteinExistence type="predicted"/>
<organism evidence="2 3">
    <name type="scientific">Parnassius mnemosyne</name>
    <name type="common">clouded apollo</name>
    <dbReference type="NCBI Taxonomy" id="213953"/>
    <lineage>
        <taxon>Eukaryota</taxon>
        <taxon>Metazoa</taxon>
        <taxon>Ecdysozoa</taxon>
        <taxon>Arthropoda</taxon>
        <taxon>Hexapoda</taxon>
        <taxon>Insecta</taxon>
        <taxon>Pterygota</taxon>
        <taxon>Neoptera</taxon>
        <taxon>Endopterygota</taxon>
        <taxon>Lepidoptera</taxon>
        <taxon>Glossata</taxon>
        <taxon>Ditrysia</taxon>
        <taxon>Papilionoidea</taxon>
        <taxon>Papilionidae</taxon>
        <taxon>Parnassiinae</taxon>
        <taxon>Parnassini</taxon>
        <taxon>Parnassius</taxon>
        <taxon>Driopa</taxon>
    </lineage>
</organism>
<dbReference type="InterPro" id="IPR012337">
    <property type="entry name" value="RNaseH-like_sf"/>
</dbReference>
<sequence>MYMEFMHEYERLGHMTENKESSFGDLQQLNYFLPHHGVIRESSLTTKLRTVFDASAVSSSGLSLNDIQMVGPAVQEDLYSILLRFRQHKYVITGDIEKMYRAIELNPAQRSLQQIIFRYDSSHPLKTYTLNTVTYGTASAPHLATKCLVSLASSALDSDVKQSIQRDFYVDDYLGGSSTIDDTIKLCKGVINTLKTANFNLRKFQSNNKLILHDVSSSLQSDNVLDIANSDSNVSSKTLGLNWICDLDILSFSINIELRDKVTKRHILSVISQIFDPLGLVGPCVIEAKLIIQRLWIERRSWDDEVSTEIKRSWFSFADTLPLLNHLKVPRWVLQDHSIFHEIHVFSDSSERAYGACVYIRSIDASGSIKVQLLTSKSKVAPIKPTTIPRLELCGSLVAARLCNKVLTSLTLHISKCRFWCDSTIVLGWLKTPPTNLKSFVRNRVHEIQECTEGHTWSNVPSKDNPADLVSRGLKTDLISGSELWWSGPPFLTDIETNWPQVPNVGVKQNLPELITCSFALNNSNADLISNLIKNKSNLTNLQNTIAYLQRFIYNCKNPKMQMKEHFSVQELQNSLNFIILKSQCEMFPDEYTLLKAGKALPNKNRLIALSPFLDANNTIRVGGRLDNSPYNYDTKHPILLCSKHHFTKLMFEHFHLKYLHAPPQLLLGNIKQTYWPLGGKNLAKATVNECMRCFRYRAETVQPIMGQLPASRTELEFPFLHCNVDYAGPVLIADRKGRGCKLIKSFLAIFICSSVKACHIELVTALSSEAYIAALNRFVSRRGKPKSITSDNGSNFIGVSNELAQFLLQSELEGQMAQEGIEFKFIPAYTPHFNGLAEAAVRSTKHHLKRLLQNSHLNYEEMATCLTQIEAVLNSRPLTPISTDPSDFSALTPAHFLIGRSLIAIPQPQIGDANITRLDRFKRIELIKQHFWSRFSLEYVNLLQQKVKWRSLTKELKLGSLVLVKERALPPLMSSLGRVMQLYPGSDGVSRVAVLKTRRGTIRRAFNNICSLPDF</sequence>
<dbReference type="GO" id="GO:0071897">
    <property type="term" value="P:DNA biosynthetic process"/>
    <property type="evidence" value="ECO:0007669"/>
    <property type="project" value="UniProtKB-ARBA"/>
</dbReference>
<name>A0AAV1LG42_9NEOP</name>
<dbReference type="SUPFAM" id="SSF53098">
    <property type="entry name" value="Ribonuclease H-like"/>
    <property type="match status" value="1"/>
</dbReference>
<accession>A0AAV1LG42</accession>
<comment type="caution">
    <text evidence="2">The sequence shown here is derived from an EMBL/GenBank/DDBJ whole genome shotgun (WGS) entry which is preliminary data.</text>
</comment>
<evidence type="ECO:0000259" key="1">
    <source>
        <dbReference type="PROSITE" id="PS50994"/>
    </source>
</evidence>
<dbReference type="InterPro" id="IPR043502">
    <property type="entry name" value="DNA/RNA_pol_sf"/>
</dbReference>
<dbReference type="InterPro" id="IPR036397">
    <property type="entry name" value="RNaseH_sf"/>
</dbReference>
<evidence type="ECO:0000313" key="3">
    <source>
        <dbReference type="Proteomes" id="UP001314205"/>
    </source>
</evidence>
<dbReference type="InterPro" id="IPR008042">
    <property type="entry name" value="Retrotrans_Pao"/>
</dbReference>
<dbReference type="InterPro" id="IPR001584">
    <property type="entry name" value="Integrase_cat-core"/>
</dbReference>